<dbReference type="GO" id="GO:0003700">
    <property type="term" value="F:DNA-binding transcription factor activity"/>
    <property type="evidence" value="ECO:0007669"/>
    <property type="project" value="TreeGrafter"/>
</dbReference>
<dbReference type="PANTHER" id="PTHR30146">
    <property type="entry name" value="LACI-RELATED TRANSCRIPTIONAL REPRESSOR"/>
    <property type="match status" value="1"/>
</dbReference>
<sequence>MPVTINQIAELAGVSKGTVDRVLNNRGNVSKDIEARVRQIAKELNYKPNLMAKSLALRKKAPKIGVVFHVKNNFFIEQVKLGVQAATEELVDYGITVISYYSRNFDVDDQLALIDRLLEEGVSALAITPINEQPVIDRIDELIDQKFPVFCFINDIKTRNPHYFIGIDAYRTGGITAGLFNMIARGEEKLAIVTPGMKMLGHVQRIEGLQDTLEKWYPQITMAGVCEIPSNDIEIYKTVKQFFQEHQEITSLWYATSLSNGGIVALKELDLLYKIKIICIDLQNFTREGLEEGYIYATINQKPYEQGYETIKMIFSYLLTGELTEFTHTIESEIVIRENMPG</sequence>
<dbReference type="PROSITE" id="PS50932">
    <property type="entry name" value="HTH_LACI_2"/>
    <property type="match status" value="1"/>
</dbReference>
<evidence type="ECO:0000313" key="5">
    <source>
        <dbReference type="EMBL" id="MBU9736898.1"/>
    </source>
</evidence>
<dbReference type="InterPro" id="IPR028082">
    <property type="entry name" value="Peripla_BP_I"/>
</dbReference>
<dbReference type="Pfam" id="PF00356">
    <property type="entry name" value="LacI"/>
    <property type="match status" value="1"/>
</dbReference>
<keyword evidence="6" id="KW-1185">Reference proteome</keyword>
<organism evidence="5 6">
    <name type="scientific">Diplocloster agilis</name>
    <dbReference type="NCBI Taxonomy" id="2850323"/>
    <lineage>
        <taxon>Bacteria</taxon>
        <taxon>Bacillati</taxon>
        <taxon>Bacillota</taxon>
        <taxon>Clostridia</taxon>
        <taxon>Lachnospirales</taxon>
        <taxon>Lachnospiraceae</taxon>
        <taxon>Diplocloster</taxon>
    </lineage>
</organism>
<proteinExistence type="predicted"/>
<keyword evidence="2" id="KW-0238">DNA-binding</keyword>
<evidence type="ECO:0000256" key="2">
    <source>
        <dbReference type="ARBA" id="ARBA00023125"/>
    </source>
</evidence>
<dbReference type="EMBL" id="JAHQCW010000014">
    <property type="protein sequence ID" value="MBU9736898.1"/>
    <property type="molecule type" value="Genomic_DNA"/>
</dbReference>
<evidence type="ECO:0000259" key="4">
    <source>
        <dbReference type="PROSITE" id="PS50932"/>
    </source>
</evidence>
<dbReference type="RefSeq" id="WP_158344103.1">
    <property type="nucleotide sequence ID" value="NZ_JAHQCW010000014.1"/>
</dbReference>
<comment type="caution">
    <text evidence="5">The sequence shown here is derived from an EMBL/GenBank/DDBJ whole genome shotgun (WGS) entry which is preliminary data.</text>
</comment>
<evidence type="ECO:0000313" key="6">
    <source>
        <dbReference type="Proteomes" id="UP000712157"/>
    </source>
</evidence>
<keyword evidence="1" id="KW-0805">Transcription regulation</keyword>
<dbReference type="AlphaFoldDB" id="A0A949JXB1"/>
<name>A0A949JXB1_9FIRM</name>
<dbReference type="SMART" id="SM00354">
    <property type="entry name" value="HTH_LACI"/>
    <property type="match status" value="1"/>
</dbReference>
<dbReference type="CDD" id="cd01392">
    <property type="entry name" value="HTH_LacI"/>
    <property type="match status" value="1"/>
</dbReference>
<reference evidence="5" key="1">
    <citation type="submission" date="2021-06" db="EMBL/GenBank/DDBJ databases">
        <title>Description of novel taxa of the family Lachnospiraceae.</title>
        <authorList>
            <person name="Chaplin A.V."/>
            <person name="Sokolova S.R."/>
            <person name="Pikina A.P."/>
            <person name="Korzhanova M."/>
            <person name="Belova V."/>
            <person name="Korostin D."/>
            <person name="Efimov B.A."/>
        </authorList>
    </citation>
    <scope>NUCLEOTIDE SEQUENCE</scope>
    <source>
        <strain evidence="5">ASD5720</strain>
    </source>
</reference>
<dbReference type="CDD" id="cd06307">
    <property type="entry name" value="PBP1_sugar_binding"/>
    <property type="match status" value="1"/>
</dbReference>
<dbReference type="InterPro" id="IPR000843">
    <property type="entry name" value="HTH_LacI"/>
</dbReference>
<keyword evidence="3" id="KW-0804">Transcription</keyword>
<gene>
    <name evidence="5" type="ORF">KTH89_10135</name>
</gene>
<dbReference type="SUPFAM" id="SSF53822">
    <property type="entry name" value="Periplasmic binding protein-like I"/>
    <property type="match status" value="1"/>
</dbReference>
<dbReference type="SUPFAM" id="SSF47413">
    <property type="entry name" value="lambda repressor-like DNA-binding domains"/>
    <property type="match status" value="1"/>
</dbReference>
<dbReference type="Proteomes" id="UP000712157">
    <property type="component" value="Unassembled WGS sequence"/>
</dbReference>
<dbReference type="InterPro" id="IPR010982">
    <property type="entry name" value="Lambda_DNA-bd_dom_sf"/>
</dbReference>
<dbReference type="InterPro" id="IPR025997">
    <property type="entry name" value="SBP_2_dom"/>
</dbReference>
<dbReference type="Pfam" id="PF13407">
    <property type="entry name" value="Peripla_BP_4"/>
    <property type="match status" value="1"/>
</dbReference>
<dbReference type="Gene3D" id="1.10.260.40">
    <property type="entry name" value="lambda repressor-like DNA-binding domains"/>
    <property type="match status" value="1"/>
</dbReference>
<evidence type="ECO:0000256" key="1">
    <source>
        <dbReference type="ARBA" id="ARBA00023015"/>
    </source>
</evidence>
<accession>A0A949JXB1</accession>
<dbReference type="GO" id="GO:0000976">
    <property type="term" value="F:transcription cis-regulatory region binding"/>
    <property type="evidence" value="ECO:0007669"/>
    <property type="project" value="TreeGrafter"/>
</dbReference>
<protein>
    <submittedName>
        <fullName evidence="5">Substrate-binding domain-containing protein</fullName>
    </submittedName>
</protein>
<dbReference type="PANTHER" id="PTHR30146:SF144">
    <property type="entry name" value="LACI-FAMILY TRANSCRIPTION REGULATOR"/>
    <property type="match status" value="1"/>
</dbReference>
<dbReference type="Gene3D" id="3.40.50.2300">
    <property type="match status" value="2"/>
</dbReference>
<feature type="domain" description="HTH lacI-type" evidence="4">
    <location>
        <begin position="3"/>
        <end position="57"/>
    </location>
</feature>
<evidence type="ECO:0000256" key="3">
    <source>
        <dbReference type="ARBA" id="ARBA00023163"/>
    </source>
</evidence>